<dbReference type="AlphaFoldDB" id="A0A8J1J023"/>
<proteinExistence type="predicted"/>
<evidence type="ECO:0000313" key="2">
    <source>
        <dbReference type="RefSeq" id="XP_031751202.1"/>
    </source>
</evidence>
<keyword evidence="1" id="KW-1185">Reference proteome</keyword>
<dbReference type="GeneID" id="101731252"/>
<dbReference type="OMA" id="ENTTECN"/>
<dbReference type="OrthoDB" id="10349019at2759"/>
<dbReference type="KEGG" id="xtr:101731252"/>
<gene>
    <name evidence="2 3" type="primary">LOC101731252</name>
</gene>
<sequence>MASWEVEGDLNDRFKSILLPKVECLLHRFKITEASLYHLFKLPILEAVAPEPHLEIRSLDDLCQLIQTIEEKLNHFHSVIEENTAECSPDITQSMQNNREAPLPLRAIEFHSHDNNVRPPARRATDSDPSLTIARSKIHGQYYCRVCWTRGHVPQQSSENSSAQARLTTNEIYAIIMVIPKEATVHVGRLLHLTDDQVEKCIKDAKDNELEKLYKIIRMRENNENPTKQQIVCEIEEALITLDHEASLNKLRRICCNKCKHLTS</sequence>
<protein>
    <submittedName>
        <fullName evidence="2">Uncharacterized protein LOC101731252</fullName>
    </submittedName>
</protein>
<evidence type="ECO:0000313" key="3">
    <source>
        <dbReference type="Xenbase" id="XB-GENE-29085231"/>
    </source>
</evidence>
<reference evidence="2" key="1">
    <citation type="submission" date="2025-08" db="UniProtKB">
        <authorList>
            <consortium name="RefSeq"/>
        </authorList>
    </citation>
    <scope>IDENTIFICATION</scope>
    <source>
        <strain evidence="2">Nigerian</strain>
        <tissue evidence="2">Liver and blood</tissue>
    </source>
</reference>
<dbReference type="RefSeq" id="XP_031751202.1">
    <property type="nucleotide sequence ID" value="XM_031895342.1"/>
</dbReference>
<dbReference type="Proteomes" id="UP000008143">
    <property type="component" value="Chromosome 1"/>
</dbReference>
<dbReference type="Xenbase" id="XB-GENE-29085231">
    <property type="gene designation" value="LOC101731252"/>
</dbReference>
<name>A0A8J1J023_XENTR</name>
<evidence type="ECO:0000313" key="1">
    <source>
        <dbReference type="Proteomes" id="UP000008143"/>
    </source>
</evidence>
<dbReference type="AGR" id="Xenbase:XB-GENE-29085231"/>
<accession>A0A8J1J023</accession>
<organism evidence="1 2">
    <name type="scientific">Xenopus tropicalis</name>
    <name type="common">Western clawed frog</name>
    <name type="synonym">Silurana tropicalis</name>
    <dbReference type="NCBI Taxonomy" id="8364"/>
    <lineage>
        <taxon>Eukaryota</taxon>
        <taxon>Metazoa</taxon>
        <taxon>Chordata</taxon>
        <taxon>Craniata</taxon>
        <taxon>Vertebrata</taxon>
        <taxon>Euteleostomi</taxon>
        <taxon>Amphibia</taxon>
        <taxon>Batrachia</taxon>
        <taxon>Anura</taxon>
        <taxon>Pipoidea</taxon>
        <taxon>Pipidae</taxon>
        <taxon>Xenopodinae</taxon>
        <taxon>Xenopus</taxon>
        <taxon>Silurana</taxon>
    </lineage>
</organism>